<gene>
    <name evidence="2" type="ORF">RDB_LOCUS147907</name>
</gene>
<evidence type="ECO:0000313" key="2">
    <source>
        <dbReference type="EMBL" id="CAE6452614.1"/>
    </source>
</evidence>
<proteinExistence type="predicted"/>
<feature type="region of interest" description="Disordered" evidence="1">
    <location>
        <begin position="39"/>
        <end position="67"/>
    </location>
</feature>
<dbReference type="EMBL" id="CAJMWS010000581">
    <property type="protein sequence ID" value="CAE6452614.1"/>
    <property type="molecule type" value="Genomic_DNA"/>
</dbReference>
<comment type="caution">
    <text evidence="2">The sequence shown here is derived from an EMBL/GenBank/DDBJ whole genome shotgun (WGS) entry which is preliminary data.</text>
</comment>
<accession>A0A8H3GJI3</accession>
<evidence type="ECO:0000313" key="3">
    <source>
        <dbReference type="Proteomes" id="UP000663846"/>
    </source>
</evidence>
<dbReference type="Proteomes" id="UP000663846">
    <property type="component" value="Unassembled WGS sequence"/>
</dbReference>
<reference evidence="2" key="1">
    <citation type="submission" date="2021-01" db="EMBL/GenBank/DDBJ databases">
        <authorList>
            <person name="Kaushik A."/>
        </authorList>
    </citation>
    <scope>NUCLEOTIDE SEQUENCE</scope>
    <source>
        <strain evidence="2">AG1-1C</strain>
    </source>
</reference>
<sequence>MMTSPIRATEALNEDDVMRLKDEMKGDGKPEMEVVDLTNDADEVEGSPPCGCRVRTLPRTPKPLETPQNYTLARSSQLKALFLLPQNTQ</sequence>
<protein>
    <submittedName>
        <fullName evidence="2">Uncharacterized protein</fullName>
    </submittedName>
</protein>
<organism evidence="2 3">
    <name type="scientific">Rhizoctonia solani</name>
    <dbReference type="NCBI Taxonomy" id="456999"/>
    <lineage>
        <taxon>Eukaryota</taxon>
        <taxon>Fungi</taxon>
        <taxon>Dikarya</taxon>
        <taxon>Basidiomycota</taxon>
        <taxon>Agaricomycotina</taxon>
        <taxon>Agaricomycetes</taxon>
        <taxon>Cantharellales</taxon>
        <taxon>Ceratobasidiaceae</taxon>
        <taxon>Rhizoctonia</taxon>
    </lineage>
</organism>
<name>A0A8H3GJI3_9AGAM</name>
<evidence type="ECO:0000256" key="1">
    <source>
        <dbReference type="SAM" id="MobiDB-lite"/>
    </source>
</evidence>
<dbReference type="AlphaFoldDB" id="A0A8H3GJI3"/>